<reference evidence="1" key="1">
    <citation type="submission" date="2021-01" db="EMBL/GenBank/DDBJ databases">
        <authorList>
            <person name="Corre E."/>
            <person name="Pelletier E."/>
            <person name="Niang G."/>
            <person name="Scheremetjew M."/>
            <person name="Finn R."/>
            <person name="Kale V."/>
            <person name="Holt S."/>
            <person name="Cochrane G."/>
            <person name="Meng A."/>
            <person name="Brown T."/>
            <person name="Cohen L."/>
        </authorList>
    </citation>
    <scope>NUCLEOTIDE SEQUENCE</scope>
    <source>
        <strain evidence="1">CCMP2084</strain>
    </source>
</reference>
<proteinExistence type="predicted"/>
<sequence>MSRSRWSSRQEGACLVCTGDLKLKWPAADTEKLYVAQYYETLFAKCTDFFEQEHIQDIFLKGTPGIGKSCFLDFMLHHYLSNGKTDKSYGMHKFLIQMELANNERVDIMLFDPQEDSAKTQNNRLPNIAFFVAMSPDPENCKKLVKTPQPQRSKGSLYMGTHSLPEAEAIQTVCYEDIPPAVLSTRYEVISISISNN</sequence>
<accession>A0A7S2XJZ7</accession>
<organism evidence="1">
    <name type="scientific">Attheya septentrionalis</name>
    <dbReference type="NCBI Taxonomy" id="420275"/>
    <lineage>
        <taxon>Eukaryota</taxon>
        <taxon>Sar</taxon>
        <taxon>Stramenopiles</taxon>
        <taxon>Ochrophyta</taxon>
        <taxon>Bacillariophyta</taxon>
        <taxon>Coscinodiscophyceae</taxon>
        <taxon>Chaetocerotophycidae</taxon>
        <taxon>Chaetocerotales</taxon>
        <taxon>Attheyaceae</taxon>
        <taxon>Attheya</taxon>
    </lineage>
</organism>
<gene>
    <name evidence="1" type="ORF">ASEP1449_LOCUS4323</name>
</gene>
<dbReference type="AlphaFoldDB" id="A0A7S2XJZ7"/>
<protein>
    <submittedName>
        <fullName evidence="1">Uncharacterized protein</fullName>
    </submittedName>
</protein>
<dbReference type="EMBL" id="HBHQ01006425">
    <property type="protein sequence ID" value="CAD9812498.1"/>
    <property type="molecule type" value="Transcribed_RNA"/>
</dbReference>
<evidence type="ECO:0000313" key="1">
    <source>
        <dbReference type="EMBL" id="CAD9812498.1"/>
    </source>
</evidence>
<name>A0A7S2XJZ7_9STRA</name>